<dbReference type="STRING" id="13616.ENSMODP00000000422"/>
<dbReference type="InterPro" id="IPR003591">
    <property type="entry name" value="Leu-rich_rpt_typical-subtyp"/>
</dbReference>
<dbReference type="AlphaFoldDB" id="F6RUC5"/>
<dbReference type="Gene3D" id="3.80.10.10">
    <property type="entry name" value="Ribonuclease Inhibitor"/>
    <property type="match status" value="1"/>
</dbReference>
<keyword evidence="2" id="KW-0677">Repeat</keyword>
<evidence type="ECO:0000256" key="3">
    <source>
        <dbReference type="SAM" id="Phobius"/>
    </source>
</evidence>
<dbReference type="InterPro" id="IPR032675">
    <property type="entry name" value="LRR_dom_sf"/>
</dbReference>
<dbReference type="SMART" id="SM00369">
    <property type="entry name" value="LRR_TYP"/>
    <property type="match status" value="6"/>
</dbReference>
<dbReference type="HOGENOM" id="CLU_041090_0_0_1"/>
<sequence>MRSSLLLSGGWLTLLAITVPLGAAACPPSCSACSRDVTLCQRLTYIPEAPASTRALLVTDGSLVTVAAANLSSLPHVAVLTLSRNCIAAIEADALQRLAGLRTLLLEHNRLSSSALSPATFGALRRLQVLALSHNVLDSVRGAWFRGTPGLLRLLLNGNRLGALTERTFGGGGAALAGLAYLDLSNNVISHVAPGAFGALPGLREVDLSGNSLAHVPEGALGRLTRVLLGSLDGPEQGCACALRPPDPGLGDSPAGLVEAPTRGSRRAWKCQSPAGPRVRRLEADCDHKAPNLTLVFKDKMSAQPGREAAQVTVLCLAGAVAFTCLILAIFTWKLQQGRPKGPASEGPCGRALGACLCAHELRNDVIQGYCNCCLAHENEIQVMSVVGSRKERPLLRENGPPAMLESVSESTGLRASFRSLPQGKGCTPRNGSFSGFNWVQPGLPEPSGNMVVIDETSPWTRHFQRSGGKLRLSEPGGIQTKTFEWSSRRTMGESAHLVCEGCRHGRGGRPEGRQSSIVLQGLGLLGGGWGGKGDGWSMSKRWSTSKRWHWTCRDPRKEPQHPMGFNANWTGGH</sequence>
<dbReference type="Bgee" id="ENSMODG00000000352">
    <property type="expression patterns" value="Expressed in heart and 1 other cell type or tissue"/>
</dbReference>
<dbReference type="PANTHER" id="PTHR24369">
    <property type="entry name" value="ANTIGEN BSP, PUTATIVE-RELATED"/>
    <property type="match status" value="1"/>
</dbReference>
<keyword evidence="6" id="KW-1185">Reference proteome</keyword>
<keyword evidence="4" id="KW-0732">Signal</keyword>
<reference evidence="5" key="2">
    <citation type="submission" date="2025-08" db="UniProtKB">
        <authorList>
            <consortium name="Ensembl"/>
        </authorList>
    </citation>
    <scope>IDENTIFICATION</scope>
</reference>
<evidence type="ECO:0000256" key="4">
    <source>
        <dbReference type="SAM" id="SignalP"/>
    </source>
</evidence>
<name>F6RUC5_MONDO</name>
<dbReference type="GeneTree" id="ENSGT00940000161095"/>
<dbReference type="SUPFAM" id="SSF52058">
    <property type="entry name" value="L domain-like"/>
    <property type="match status" value="1"/>
</dbReference>
<dbReference type="PROSITE" id="PS51257">
    <property type="entry name" value="PROKAR_LIPOPROTEIN"/>
    <property type="match status" value="1"/>
</dbReference>
<keyword evidence="1" id="KW-0433">Leucine-rich repeat</keyword>
<keyword evidence="3" id="KW-1133">Transmembrane helix</keyword>
<reference evidence="5 6" key="1">
    <citation type="journal article" date="2007" name="Nature">
        <title>Genome of the marsupial Monodelphis domestica reveals innovation in non-coding sequences.</title>
        <authorList>
            <person name="Mikkelsen T.S."/>
            <person name="Wakefield M.J."/>
            <person name="Aken B."/>
            <person name="Amemiya C.T."/>
            <person name="Chang J.L."/>
            <person name="Duke S."/>
            <person name="Garber M."/>
            <person name="Gentles A.J."/>
            <person name="Goodstadt L."/>
            <person name="Heger A."/>
            <person name="Jurka J."/>
            <person name="Kamal M."/>
            <person name="Mauceli E."/>
            <person name="Searle S.M."/>
            <person name="Sharpe T."/>
            <person name="Baker M.L."/>
            <person name="Batzer M.A."/>
            <person name="Benos P.V."/>
            <person name="Belov K."/>
            <person name="Clamp M."/>
            <person name="Cook A."/>
            <person name="Cuff J."/>
            <person name="Das R."/>
            <person name="Davidow L."/>
            <person name="Deakin J.E."/>
            <person name="Fazzari M.J."/>
            <person name="Glass J.L."/>
            <person name="Grabherr M."/>
            <person name="Greally J.M."/>
            <person name="Gu W."/>
            <person name="Hore T.A."/>
            <person name="Huttley G.A."/>
            <person name="Kleber M."/>
            <person name="Jirtle R.L."/>
            <person name="Koina E."/>
            <person name="Lee J.T."/>
            <person name="Mahony S."/>
            <person name="Marra M.A."/>
            <person name="Miller R.D."/>
            <person name="Nicholls R.D."/>
            <person name="Oda M."/>
            <person name="Papenfuss A.T."/>
            <person name="Parra Z.E."/>
            <person name="Pollock D.D."/>
            <person name="Ray D.A."/>
            <person name="Schein J.E."/>
            <person name="Speed T.P."/>
            <person name="Thompson K."/>
            <person name="VandeBerg J.L."/>
            <person name="Wade C.M."/>
            <person name="Walker J.A."/>
            <person name="Waters P.D."/>
            <person name="Webber C."/>
            <person name="Weidman J.R."/>
            <person name="Xie X."/>
            <person name="Zody M.C."/>
            <person name="Baldwin J."/>
            <person name="Abdouelleil A."/>
            <person name="Abdulkadir J."/>
            <person name="Abebe A."/>
            <person name="Abera B."/>
            <person name="Abreu J."/>
            <person name="Acer S.C."/>
            <person name="Aftuck L."/>
            <person name="Alexander A."/>
            <person name="An P."/>
            <person name="Anderson E."/>
            <person name="Anderson S."/>
            <person name="Arachi H."/>
            <person name="Azer M."/>
            <person name="Bachantsang P."/>
            <person name="Barry A."/>
            <person name="Bayul T."/>
            <person name="Berlin A."/>
            <person name="Bessette D."/>
            <person name="Bloom T."/>
            <person name="Bloom T."/>
            <person name="Boguslavskiy L."/>
            <person name="Bonnet C."/>
            <person name="Boukhgalter B."/>
            <person name="Bourzgui I."/>
            <person name="Brown A."/>
            <person name="Cahill P."/>
            <person name="Channer S."/>
            <person name="Cheshatsang Y."/>
            <person name="Chuda L."/>
            <person name="Citroen M."/>
            <person name="Collymore A."/>
            <person name="Cooke P."/>
            <person name="Costello M."/>
            <person name="D'Aco K."/>
            <person name="Daza R."/>
            <person name="De Haan G."/>
            <person name="DeGray S."/>
            <person name="DeMaso C."/>
            <person name="Dhargay N."/>
            <person name="Dooley K."/>
            <person name="Dooley E."/>
            <person name="Doricent M."/>
            <person name="Dorje P."/>
            <person name="Dorjee K."/>
            <person name="Dupes A."/>
            <person name="Elong R."/>
            <person name="Falk J."/>
            <person name="Farina A."/>
            <person name="Faro S."/>
            <person name="Ferguson D."/>
            <person name="Fisher S."/>
            <person name="Foley C.D."/>
            <person name="Franke A."/>
            <person name="Friedrich D."/>
            <person name="Gadbois L."/>
            <person name="Gearin G."/>
            <person name="Gearin C.R."/>
            <person name="Giannoukos G."/>
            <person name="Goode T."/>
            <person name="Graham J."/>
            <person name="Grandbois E."/>
            <person name="Grewal S."/>
            <person name="Gyaltsen K."/>
            <person name="Hafez N."/>
            <person name="Hagos B."/>
            <person name="Hall J."/>
            <person name="Henson C."/>
            <person name="Hollinger A."/>
            <person name="Honan T."/>
            <person name="Huard M.D."/>
            <person name="Hughes L."/>
            <person name="Hurhula B."/>
            <person name="Husby M.E."/>
            <person name="Kamat A."/>
            <person name="Kanga B."/>
            <person name="Kashin S."/>
            <person name="Khazanovich D."/>
            <person name="Kisner P."/>
            <person name="Lance K."/>
            <person name="Lara M."/>
            <person name="Lee W."/>
            <person name="Lennon N."/>
            <person name="Letendre F."/>
            <person name="LeVine R."/>
            <person name="Lipovsky A."/>
            <person name="Liu X."/>
            <person name="Liu J."/>
            <person name="Liu S."/>
            <person name="Lokyitsang T."/>
            <person name="Lokyitsang Y."/>
            <person name="Lubonja R."/>
            <person name="Lui A."/>
            <person name="MacDonald P."/>
            <person name="Magnisalis V."/>
            <person name="Maru K."/>
            <person name="Matthews C."/>
            <person name="McCusker W."/>
            <person name="McDonough S."/>
            <person name="Mehta T."/>
            <person name="Meldrim J."/>
            <person name="Meneus L."/>
            <person name="Mihai O."/>
            <person name="Mihalev A."/>
            <person name="Mihova T."/>
            <person name="Mittelman R."/>
            <person name="Mlenga V."/>
            <person name="Montmayeur A."/>
            <person name="Mulrain L."/>
            <person name="Navidi A."/>
            <person name="Naylor J."/>
            <person name="Negash T."/>
            <person name="Nguyen T."/>
            <person name="Nguyen N."/>
            <person name="Nicol R."/>
            <person name="Norbu C."/>
            <person name="Norbu N."/>
            <person name="Novod N."/>
            <person name="O'Neill B."/>
            <person name="Osman S."/>
            <person name="Markiewicz E."/>
            <person name="Oyono O.L."/>
            <person name="Patti C."/>
            <person name="Phunkhang P."/>
            <person name="Pierre F."/>
            <person name="Priest M."/>
            <person name="Raghuraman S."/>
            <person name="Rege F."/>
            <person name="Reyes R."/>
            <person name="Rise C."/>
            <person name="Rogov P."/>
            <person name="Ross K."/>
            <person name="Ryan E."/>
            <person name="Settipalli S."/>
            <person name="Shea T."/>
            <person name="Sherpa N."/>
            <person name="Shi L."/>
            <person name="Shih D."/>
            <person name="Sparrow T."/>
            <person name="Spaulding J."/>
            <person name="Stalker J."/>
            <person name="Stange-Thomann N."/>
            <person name="Stavropoulos S."/>
            <person name="Stone C."/>
            <person name="Strader C."/>
            <person name="Tesfaye S."/>
            <person name="Thomson T."/>
            <person name="Thoulutsang Y."/>
            <person name="Thoulutsang D."/>
            <person name="Topham K."/>
            <person name="Topping I."/>
            <person name="Tsamla T."/>
            <person name="Vassiliev H."/>
            <person name="Vo A."/>
            <person name="Wangchuk T."/>
            <person name="Wangdi T."/>
            <person name="Weiand M."/>
            <person name="Wilkinson J."/>
            <person name="Wilson A."/>
            <person name="Yadav S."/>
            <person name="Young G."/>
            <person name="Yu Q."/>
            <person name="Zembek L."/>
            <person name="Zhong D."/>
            <person name="Zimmer A."/>
            <person name="Zwirko Z."/>
            <person name="Jaffe D.B."/>
            <person name="Alvarez P."/>
            <person name="Brockman W."/>
            <person name="Butler J."/>
            <person name="Chin C."/>
            <person name="Gnerre S."/>
            <person name="MacCallum I."/>
            <person name="Graves J.A."/>
            <person name="Ponting C.P."/>
            <person name="Breen M."/>
            <person name="Samollow P.B."/>
            <person name="Lander E.S."/>
            <person name="Lindblad-Toh K."/>
        </authorList>
    </citation>
    <scope>NUCLEOTIDE SEQUENCE [LARGE SCALE GENOMIC DNA]</scope>
</reference>
<accession>F6RUC5</accession>
<dbReference type="eggNOG" id="KOG0619">
    <property type="taxonomic scope" value="Eukaryota"/>
</dbReference>
<dbReference type="PANTHER" id="PTHR24369:SF161">
    <property type="entry name" value="LEUCINE-RICH REPEAT-CONTAINING PROTEIN 53"/>
    <property type="match status" value="1"/>
</dbReference>
<dbReference type="GO" id="GO:0005886">
    <property type="term" value="C:plasma membrane"/>
    <property type="evidence" value="ECO:0000318"/>
    <property type="project" value="GO_Central"/>
</dbReference>
<reference evidence="5" key="3">
    <citation type="submission" date="2025-09" db="UniProtKB">
        <authorList>
            <consortium name="Ensembl"/>
        </authorList>
    </citation>
    <scope>IDENTIFICATION</scope>
</reference>
<dbReference type="InterPro" id="IPR050541">
    <property type="entry name" value="LRR_TM_domain-containing"/>
</dbReference>
<proteinExistence type="predicted"/>
<evidence type="ECO:0000256" key="2">
    <source>
        <dbReference type="ARBA" id="ARBA00022737"/>
    </source>
</evidence>
<evidence type="ECO:0000313" key="6">
    <source>
        <dbReference type="Proteomes" id="UP000002280"/>
    </source>
</evidence>
<feature type="chain" id="PRO_5023817383" description="LRRNT domain-containing protein" evidence="4">
    <location>
        <begin position="25"/>
        <end position="574"/>
    </location>
</feature>
<dbReference type="Ensembl" id="ENSMODT00000000431.3">
    <property type="protein sequence ID" value="ENSMODP00000000422.3"/>
    <property type="gene ID" value="ENSMODG00000000352.3"/>
</dbReference>
<dbReference type="OMA" id="SQCGHEP"/>
<dbReference type="InParanoid" id="F6RUC5"/>
<evidence type="ECO:0000256" key="1">
    <source>
        <dbReference type="ARBA" id="ARBA00022614"/>
    </source>
</evidence>
<evidence type="ECO:0000313" key="5">
    <source>
        <dbReference type="Ensembl" id="ENSMODP00000000422.3"/>
    </source>
</evidence>
<dbReference type="InterPro" id="IPR001611">
    <property type="entry name" value="Leu-rich_rpt"/>
</dbReference>
<feature type="signal peptide" evidence="4">
    <location>
        <begin position="1"/>
        <end position="24"/>
    </location>
</feature>
<keyword evidence="3" id="KW-0812">Transmembrane</keyword>
<feature type="transmembrane region" description="Helical" evidence="3">
    <location>
        <begin position="309"/>
        <end position="331"/>
    </location>
</feature>
<protein>
    <recommendedName>
        <fullName evidence="7">LRRNT domain-containing protein</fullName>
    </recommendedName>
</protein>
<dbReference type="Proteomes" id="UP000002280">
    <property type="component" value="Chromosome 2"/>
</dbReference>
<dbReference type="Pfam" id="PF13855">
    <property type="entry name" value="LRR_8"/>
    <property type="match status" value="3"/>
</dbReference>
<keyword evidence="3" id="KW-0472">Membrane</keyword>
<organism evidence="5 6">
    <name type="scientific">Monodelphis domestica</name>
    <name type="common">Gray short-tailed opossum</name>
    <dbReference type="NCBI Taxonomy" id="13616"/>
    <lineage>
        <taxon>Eukaryota</taxon>
        <taxon>Metazoa</taxon>
        <taxon>Chordata</taxon>
        <taxon>Craniata</taxon>
        <taxon>Vertebrata</taxon>
        <taxon>Euteleostomi</taxon>
        <taxon>Mammalia</taxon>
        <taxon>Metatheria</taxon>
        <taxon>Didelphimorphia</taxon>
        <taxon>Didelphidae</taxon>
        <taxon>Monodelphis</taxon>
    </lineage>
</organism>
<evidence type="ECO:0008006" key="7">
    <source>
        <dbReference type="Google" id="ProtNLM"/>
    </source>
</evidence>